<sequence length="270" mass="31793">MNQAYREESLFELRFWLQILGDHSRFIHDSLAPSETKRIEIAKHFKEKFDSLLAKARQPLGGNELYQTIKEAKMNSEQFRVYKLDLLEAHLVGKIKIMLPPTFINHMVNELDEWLRVVKFLDEGKQVPPSHPLHHHLLWLLDAAGHAGAIHDNLDRVEKELREKGHEFTKKWESFYLKAVELVGYLRTQQFQFPALSRFNNQVELEMKLFKSFLRELEEMELTKESLGILEPLMADHMAREECYYLHKLAETTREVSPPDCDPTQPRTKS</sequence>
<gene>
    <name evidence="1" type="ORF">IMZ08_20075</name>
</gene>
<comment type="caution">
    <text evidence="1">The sequence shown here is derived from an EMBL/GenBank/DDBJ whole genome shotgun (WGS) entry which is preliminary data.</text>
</comment>
<protein>
    <submittedName>
        <fullName evidence="1">DUF2935 domain-containing protein</fullName>
    </submittedName>
</protein>
<dbReference type="Pfam" id="PF11155">
    <property type="entry name" value="DUF2935"/>
    <property type="match status" value="2"/>
</dbReference>
<reference evidence="1 2" key="1">
    <citation type="submission" date="2020-10" db="EMBL/GenBank/DDBJ databases">
        <title>Bacillus sp. HD4P25, an endophyte from a halophyte.</title>
        <authorList>
            <person name="Sun J.-Q."/>
        </authorList>
    </citation>
    <scope>NUCLEOTIDE SEQUENCE [LARGE SCALE GENOMIC DNA]</scope>
    <source>
        <strain evidence="1 2">YIM 93174</strain>
    </source>
</reference>
<dbReference type="Gene3D" id="1.20.1260.120">
    <property type="entry name" value="Protein of unknown function DUF2935"/>
    <property type="match status" value="1"/>
</dbReference>
<dbReference type="SUPFAM" id="SSF158430">
    <property type="entry name" value="Bacillus cereus metalloprotein-like"/>
    <property type="match status" value="2"/>
</dbReference>
<dbReference type="Proteomes" id="UP001516662">
    <property type="component" value="Unassembled WGS sequence"/>
</dbReference>
<proteinExistence type="predicted"/>
<dbReference type="InterPro" id="IPR021328">
    <property type="entry name" value="CotB-like"/>
</dbReference>
<organism evidence="1 2">
    <name type="scientific">Litchfieldia luteola</name>
    <dbReference type="NCBI Taxonomy" id="682179"/>
    <lineage>
        <taxon>Bacteria</taxon>
        <taxon>Bacillati</taxon>
        <taxon>Bacillota</taxon>
        <taxon>Bacilli</taxon>
        <taxon>Bacillales</taxon>
        <taxon>Bacillaceae</taxon>
        <taxon>Litchfieldia</taxon>
    </lineage>
</organism>
<evidence type="ECO:0000313" key="2">
    <source>
        <dbReference type="Proteomes" id="UP001516662"/>
    </source>
</evidence>
<dbReference type="EMBL" id="JADCLJ010000024">
    <property type="protein sequence ID" value="MBE4910341.1"/>
    <property type="molecule type" value="Genomic_DNA"/>
</dbReference>
<name>A0ABR9QPC8_9BACI</name>
<keyword evidence="2" id="KW-1185">Reference proteome</keyword>
<dbReference type="RefSeq" id="WP_193539585.1">
    <property type="nucleotide sequence ID" value="NZ_JADCLJ010000024.1"/>
</dbReference>
<evidence type="ECO:0000313" key="1">
    <source>
        <dbReference type="EMBL" id="MBE4910341.1"/>
    </source>
</evidence>
<accession>A0ABR9QPC8</accession>